<evidence type="ECO:0000313" key="2">
    <source>
        <dbReference type="Proteomes" id="UP001143192"/>
    </source>
</evidence>
<dbReference type="RefSeq" id="WP_124076101.1">
    <property type="nucleotide sequence ID" value="NZ_JAMZED010000015.1"/>
</dbReference>
<reference evidence="1" key="1">
    <citation type="journal article" date="2022" name="Arch. Microbiol.">
        <title>Bacteroides muris sp. nov. isolated from the cecum of wild-derived house mice.</title>
        <authorList>
            <person name="Fokt H."/>
            <person name="Unni R."/>
            <person name="Repnik U."/>
            <person name="Schmitz R.A."/>
            <person name="Bramkamp M."/>
            <person name="Baines J.F."/>
            <person name="Unterweger D."/>
        </authorList>
    </citation>
    <scope>NUCLEOTIDE SEQUENCE</scope>
    <source>
        <strain evidence="1">KH365_2</strain>
    </source>
</reference>
<sequence length="95" mass="10912">MNQIDKDFEQRVKVADAVKKYNENPTPENSSKFLVELAKLGIVRSNNTEEEKEAAKDWADLSYELFVSKDYDKARTLLVKLMSDIDTLSNKAIQK</sequence>
<dbReference type="EMBL" id="JAMZED010000015">
    <property type="protein sequence ID" value="MCR6504641.1"/>
    <property type="molecule type" value="Genomic_DNA"/>
</dbReference>
<dbReference type="Proteomes" id="UP001143192">
    <property type="component" value="Unassembled WGS sequence"/>
</dbReference>
<evidence type="ECO:0000313" key="1">
    <source>
        <dbReference type="EMBL" id="MCR6504641.1"/>
    </source>
</evidence>
<accession>A0A9X2NSW9</accession>
<comment type="caution">
    <text evidence="1">The sequence shown here is derived from an EMBL/GenBank/DDBJ whole genome shotgun (WGS) entry which is preliminary data.</text>
</comment>
<organism evidence="1 2">
    <name type="scientific">Bacteroides muris</name>
    <name type="common">ex Fokt et al. 2023</name>
    <dbReference type="NCBI Taxonomy" id="2937417"/>
    <lineage>
        <taxon>Bacteria</taxon>
        <taxon>Pseudomonadati</taxon>
        <taxon>Bacteroidota</taxon>
        <taxon>Bacteroidia</taxon>
        <taxon>Bacteroidales</taxon>
        <taxon>Bacteroidaceae</taxon>
        <taxon>Bacteroides</taxon>
    </lineage>
</organism>
<gene>
    <name evidence="1" type="ORF">M1B79_08080</name>
</gene>
<protein>
    <submittedName>
        <fullName evidence="1">Uncharacterized protein</fullName>
    </submittedName>
</protein>
<reference evidence="1" key="2">
    <citation type="submission" date="2022-04" db="EMBL/GenBank/DDBJ databases">
        <authorList>
            <person name="Fokt H."/>
            <person name="Baines J."/>
        </authorList>
    </citation>
    <scope>NUCLEOTIDE SEQUENCE</scope>
    <source>
        <strain evidence="1">KH365_2</strain>
    </source>
</reference>
<keyword evidence="2" id="KW-1185">Reference proteome</keyword>
<proteinExistence type="predicted"/>
<dbReference type="AlphaFoldDB" id="A0A9X2NSW9"/>
<name>A0A9X2NSW9_9BACE</name>